<dbReference type="InterPro" id="IPR019422">
    <property type="entry name" value="7TM_GPCR_serpentine_rcpt_Srh"/>
</dbReference>
<proteinExistence type="predicted"/>
<dbReference type="Pfam" id="PF10318">
    <property type="entry name" value="7TM_GPCR_Srh"/>
    <property type="match status" value="1"/>
</dbReference>
<organism evidence="2 3">
    <name type="scientific">Steinernema glaseri</name>
    <dbReference type="NCBI Taxonomy" id="37863"/>
    <lineage>
        <taxon>Eukaryota</taxon>
        <taxon>Metazoa</taxon>
        <taxon>Ecdysozoa</taxon>
        <taxon>Nematoda</taxon>
        <taxon>Chromadorea</taxon>
        <taxon>Rhabditida</taxon>
        <taxon>Tylenchina</taxon>
        <taxon>Panagrolaimomorpha</taxon>
        <taxon>Strongyloidoidea</taxon>
        <taxon>Steinernematidae</taxon>
        <taxon>Steinernema</taxon>
    </lineage>
</organism>
<sequence>MGIVEEYENSFEYVRRIILANTAISAPLTFITMFLIVFKSPKHMQTYKFLLLNISIWAFLTDMLLEVYMLPLPLMEEFTVYITGIGRWFGSTMTLLSLIGTAFCMGQYLISLQLAFFYRYKSLKTNFEICGTKLTNWHYTTGIAFLLIVPATSMTISMIFVHVSDQELRNRLQKDHPELLPFLELPQTFGFDRIGISTLCSIVFLWVLLWIVSVFFCIKGIVKQFREHRNRLTDYTYKLHMQLFKALAIQTAAPLTLFAIPLTVFVPSLVFQLRFIDEAFQMTLMTMSLHSTVNSLAVLLLMKPYRDELRRIFRKITLRTNIVSSSFSNPS</sequence>
<dbReference type="WBParaSite" id="L893_g33893.t1">
    <property type="protein sequence ID" value="L893_g33893.t1"/>
    <property type="gene ID" value="L893_g33893"/>
</dbReference>
<dbReference type="Proteomes" id="UP000095287">
    <property type="component" value="Unplaced"/>
</dbReference>
<evidence type="ECO:0000256" key="1">
    <source>
        <dbReference type="SAM" id="Phobius"/>
    </source>
</evidence>
<dbReference type="Gene3D" id="1.20.1070.10">
    <property type="entry name" value="Rhodopsin 7-helix transmembrane proteins"/>
    <property type="match status" value="1"/>
</dbReference>
<dbReference type="PANTHER" id="PTHR22943:SF248">
    <property type="entry name" value="SEVEN TM RECEPTOR"/>
    <property type="match status" value="1"/>
</dbReference>
<evidence type="ECO:0000313" key="2">
    <source>
        <dbReference type="Proteomes" id="UP000095287"/>
    </source>
</evidence>
<keyword evidence="1" id="KW-1133">Transmembrane helix</keyword>
<feature type="transmembrane region" description="Helical" evidence="1">
    <location>
        <begin position="194"/>
        <end position="222"/>
    </location>
</feature>
<feature type="transmembrane region" description="Helical" evidence="1">
    <location>
        <begin position="17"/>
        <end position="38"/>
    </location>
</feature>
<name>A0A1I8A8G1_9BILA</name>
<evidence type="ECO:0000313" key="3">
    <source>
        <dbReference type="WBParaSite" id="L893_g33893.t1"/>
    </source>
</evidence>
<feature type="transmembrane region" description="Helical" evidence="1">
    <location>
        <begin position="243"/>
        <end position="267"/>
    </location>
</feature>
<dbReference type="AlphaFoldDB" id="A0A1I8A8G1"/>
<keyword evidence="2" id="KW-1185">Reference proteome</keyword>
<feature type="transmembrane region" description="Helical" evidence="1">
    <location>
        <begin position="139"/>
        <end position="163"/>
    </location>
</feature>
<feature type="transmembrane region" description="Helical" evidence="1">
    <location>
        <begin position="95"/>
        <end position="118"/>
    </location>
</feature>
<dbReference type="PANTHER" id="PTHR22943">
    <property type="entry name" value="7-TRANSMEMBRANE DOMAIN RECEPTOR C.ELEGANS"/>
    <property type="match status" value="1"/>
</dbReference>
<protein>
    <submittedName>
        <fullName evidence="3">G_PROTEIN_RECEP_F1_2 domain-containing protein</fullName>
    </submittedName>
</protein>
<accession>A0A1I8A8G1</accession>
<keyword evidence="1" id="KW-0472">Membrane</keyword>
<feature type="transmembrane region" description="Helical" evidence="1">
    <location>
        <begin position="279"/>
        <end position="302"/>
    </location>
</feature>
<feature type="transmembrane region" description="Helical" evidence="1">
    <location>
        <begin position="50"/>
        <end position="70"/>
    </location>
</feature>
<reference evidence="3" key="1">
    <citation type="submission" date="2016-11" db="UniProtKB">
        <authorList>
            <consortium name="WormBaseParasite"/>
        </authorList>
    </citation>
    <scope>IDENTIFICATION</scope>
</reference>
<dbReference type="SUPFAM" id="SSF81321">
    <property type="entry name" value="Family A G protein-coupled receptor-like"/>
    <property type="match status" value="1"/>
</dbReference>
<keyword evidence="1" id="KW-0812">Transmembrane</keyword>